<dbReference type="SUPFAM" id="SSF51161">
    <property type="entry name" value="Trimeric LpxA-like enzymes"/>
    <property type="match status" value="1"/>
</dbReference>
<evidence type="ECO:0000256" key="3">
    <source>
        <dbReference type="ARBA" id="ARBA00023315"/>
    </source>
</evidence>
<evidence type="ECO:0000313" key="4">
    <source>
        <dbReference type="EMBL" id="NCD67812.1"/>
    </source>
</evidence>
<dbReference type="InterPro" id="IPR018357">
    <property type="entry name" value="Hexapep_transf_CS"/>
</dbReference>
<reference evidence="4" key="2">
    <citation type="submission" date="2020-10" db="EMBL/GenBank/DDBJ databases">
        <title>Mucilaginibacter sp. nov., isolated from soil.</title>
        <authorList>
            <person name="Jeon C.O."/>
        </authorList>
    </citation>
    <scope>NUCLEOTIDE SEQUENCE</scope>
    <source>
        <strain evidence="4">R11</strain>
    </source>
</reference>
<dbReference type="Pfam" id="PF00132">
    <property type="entry name" value="Hexapep"/>
    <property type="match status" value="1"/>
</dbReference>
<proteinExistence type="predicted"/>
<dbReference type="Proteomes" id="UP000638732">
    <property type="component" value="Unassembled WGS sequence"/>
</dbReference>
<organism evidence="4 5">
    <name type="scientific">Mucilaginibacter agri</name>
    <dbReference type="NCBI Taxonomy" id="2695265"/>
    <lineage>
        <taxon>Bacteria</taxon>
        <taxon>Pseudomonadati</taxon>
        <taxon>Bacteroidota</taxon>
        <taxon>Sphingobacteriia</taxon>
        <taxon>Sphingobacteriales</taxon>
        <taxon>Sphingobacteriaceae</taxon>
        <taxon>Mucilaginibacter</taxon>
    </lineage>
</organism>
<keyword evidence="5" id="KW-1185">Reference proteome</keyword>
<name>A0A965ZCV7_9SPHI</name>
<dbReference type="GO" id="GO:0016746">
    <property type="term" value="F:acyltransferase activity"/>
    <property type="evidence" value="ECO:0007669"/>
    <property type="project" value="UniProtKB-KW"/>
</dbReference>
<dbReference type="InterPro" id="IPR001451">
    <property type="entry name" value="Hexapep"/>
</dbReference>
<keyword evidence="1" id="KW-0808">Transferase</keyword>
<dbReference type="PANTHER" id="PTHR23416">
    <property type="entry name" value="SIALIC ACID SYNTHASE-RELATED"/>
    <property type="match status" value="1"/>
</dbReference>
<reference evidence="4" key="1">
    <citation type="submission" date="2020-01" db="EMBL/GenBank/DDBJ databases">
        <authorList>
            <person name="Seo Y.L."/>
        </authorList>
    </citation>
    <scope>NUCLEOTIDE SEQUENCE</scope>
    <source>
        <strain evidence="4">R11</strain>
    </source>
</reference>
<dbReference type="InterPro" id="IPR051159">
    <property type="entry name" value="Hexapeptide_acetyltransf"/>
</dbReference>
<dbReference type="Pfam" id="PF14602">
    <property type="entry name" value="Hexapep_2"/>
    <property type="match status" value="1"/>
</dbReference>
<sequence length="168" mass="18349">MKLNLLYRLIFKVEKIITKKKENQLKSAFKYCGENIRLENNCHIIVPGNFEIGDNSSISSFTTVYATFGVKIGKNCLISSNCGISSYNHIMESGDRPADSGRDVEFSKPVTIGDNVWIGMNSCILPGVSIGSNSIIGSGSVVTKNVPSDEVWVGNPARFIKKLTIINA</sequence>
<dbReference type="AlphaFoldDB" id="A0A965ZCV7"/>
<evidence type="ECO:0000256" key="2">
    <source>
        <dbReference type="ARBA" id="ARBA00022737"/>
    </source>
</evidence>
<dbReference type="PROSITE" id="PS00101">
    <property type="entry name" value="HEXAPEP_TRANSFERASES"/>
    <property type="match status" value="1"/>
</dbReference>
<gene>
    <name evidence="4" type="ORF">GSY63_00415</name>
</gene>
<dbReference type="CDD" id="cd04647">
    <property type="entry name" value="LbH_MAT_like"/>
    <property type="match status" value="1"/>
</dbReference>
<protein>
    <submittedName>
        <fullName evidence="4">Maltose O-acetyltransferase</fullName>
    </submittedName>
</protein>
<keyword evidence="3" id="KW-0012">Acyltransferase</keyword>
<dbReference type="EMBL" id="WWEO01000027">
    <property type="protein sequence ID" value="NCD67812.1"/>
    <property type="molecule type" value="Genomic_DNA"/>
</dbReference>
<keyword evidence="2" id="KW-0677">Repeat</keyword>
<accession>A0A965ZCV7</accession>
<dbReference type="RefSeq" id="WP_166583851.1">
    <property type="nucleotide sequence ID" value="NZ_WWEO01000027.1"/>
</dbReference>
<evidence type="ECO:0000256" key="1">
    <source>
        <dbReference type="ARBA" id="ARBA00022679"/>
    </source>
</evidence>
<evidence type="ECO:0000313" key="5">
    <source>
        <dbReference type="Proteomes" id="UP000638732"/>
    </source>
</evidence>
<dbReference type="Gene3D" id="2.160.10.10">
    <property type="entry name" value="Hexapeptide repeat proteins"/>
    <property type="match status" value="1"/>
</dbReference>
<dbReference type="InterPro" id="IPR011004">
    <property type="entry name" value="Trimer_LpxA-like_sf"/>
</dbReference>
<comment type="caution">
    <text evidence="4">The sequence shown here is derived from an EMBL/GenBank/DDBJ whole genome shotgun (WGS) entry which is preliminary data.</text>
</comment>